<dbReference type="InterPro" id="IPR050239">
    <property type="entry name" value="Sigma-70_RNA_pol_init_factors"/>
</dbReference>
<feature type="domain" description="RNA polymerase sigma-70 region 1.2" evidence="5">
    <location>
        <begin position="17"/>
        <end position="48"/>
    </location>
</feature>
<dbReference type="AlphaFoldDB" id="L1NAJ7"/>
<dbReference type="GO" id="GO:0006352">
    <property type="term" value="P:DNA-templated transcription initiation"/>
    <property type="evidence" value="ECO:0007669"/>
    <property type="project" value="InterPro"/>
</dbReference>
<evidence type="ECO:0000313" key="10">
    <source>
        <dbReference type="Proteomes" id="UP000010408"/>
    </source>
</evidence>
<dbReference type="PANTHER" id="PTHR30603">
    <property type="entry name" value="RNA POLYMERASE SIGMA FACTOR RPO"/>
    <property type="match status" value="1"/>
</dbReference>
<proteinExistence type="predicted"/>
<comment type="caution">
    <text evidence="9">The sequence shown here is derived from an EMBL/GenBank/DDBJ whole genome shotgun (WGS) entry which is preliminary data.</text>
</comment>
<dbReference type="InterPro" id="IPR009042">
    <property type="entry name" value="RNA_pol_sigma70_r1_2"/>
</dbReference>
<dbReference type="PATRIC" id="fig|1127696.3.peg.1459"/>
<evidence type="ECO:0000259" key="8">
    <source>
        <dbReference type="Pfam" id="PF04545"/>
    </source>
</evidence>
<dbReference type="eggNOG" id="COG0568">
    <property type="taxonomic scope" value="Bacteria"/>
</dbReference>
<dbReference type="Pfam" id="PF04539">
    <property type="entry name" value="Sigma70_r3"/>
    <property type="match status" value="1"/>
</dbReference>
<dbReference type="PIRSF" id="PIRSF000770">
    <property type="entry name" value="RNA_pol_sigma-SigE/K"/>
    <property type="match status" value="1"/>
</dbReference>
<dbReference type="Proteomes" id="UP000010408">
    <property type="component" value="Unassembled WGS sequence"/>
</dbReference>
<keyword evidence="4" id="KW-0804">Transcription</keyword>
<keyword evidence="3" id="KW-0238">DNA-binding</keyword>
<dbReference type="RefSeq" id="WP_005467740.1">
    <property type="nucleotide sequence ID" value="NZ_KB291032.1"/>
</dbReference>
<evidence type="ECO:0000259" key="6">
    <source>
        <dbReference type="Pfam" id="PF04539"/>
    </source>
</evidence>
<dbReference type="InterPro" id="IPR014284">
    <property type="entry name" value="RNA_pol_sigma-70_dom"/>
</dbReference>
<feature type="domain" description="RNA polymerase sigma-70 region 2" evidence="7">
    <location>
        <begin position="56"/>
        <end position="123"/>
    </location>
</feature>
<dbReference type="Gene3D" id="1.10.10.10">
    <property type="entry name" value="Winged helix-like DNA-binding domain superfamily/Winged helix DNA-binding domain"/>
    <property type="match status" value="2"/>
</dbReference>
<dbReference type="InterPro" id="IPR013324">
    <property type="entry name" value="RNA_pol_sigma_r3/r4-like"/>
</dbReference>
<evidence type="ECO:0000256" key="1">
    <source>
        <dbReference type="ARBA" id="ARBA00023015"/>
    </source>
</evidence>
<evidence type="ECO:0000256" key="4">
    <source>
        <dbReference type="ARBA" id="ARBA00023163"/>
    </source>
</evidence>
<dbReference type="PANTHER" id="PTHR30603:SF47">
    <property type="entry name" value="RNA POLYMERASE SIGMA FACTOR SIGD, CHLOROPLASTIC"/>
    <property type="match status" value="1"/>
</dbReference>
<reference evidence="9 10" key="1">
    <citation type="submission" date="2012-05" db="EMBL/GenBank/DDBJ databases">
        <authorList>
            <person name="Weinstock G."/>
            <person name="Sodergren E."/>
            <person name="Lobos E.A."/>
            <person name="Fulton L."/>
            <person name="Fulton R."/>
            <person name="Courtney L."/>
            <person name="Fronick C."/>
            <person name="O'Laughlin M."/>
            <person name="Godfrey J."/>
            <person name="Wilson R.M."/>
            <person name="Miner T."/>
            <person name="Farmer C."/>
            <person name="Delehaunty K."/>
            <person name="Cordes M."/>
            <person name="Minx P."/>
            <person name="Tomlinson C."/>
            <person name="Chen J."/>
            <person name="Wollam A."/>
            <person name="Pepin K.H."/>
            <person name="Bhonagiri V."/>
            <person name="Zhang X."/>
            <person name="Suruliraj S."/>
            <person name="Warren W."/>
            <person name="Mitreva M."/>
            <person name="Mardis E.R."/>
            <person name="Wilson R.K."/>
        </authorList>
    </citation>
    <scope>NUCLEOTIDE SEQUENCE [LARGE SCALE GENOMIC DNA]</scope>
    <source>
        <strain evidence="9 10">F0037</strain>
    </source>
</reference>
<organism evidence="9 10">
    <name type="scientific">Porphyromonas catoniae F0037</name>
    <dbReference type="NCBI Taxonomy" id="1127696"/>
    <lineage>
        <taxon>Bacteria</taxon>
        <taxon>Pseudomonadati</taxon>
        <taxon>Bacteroidota</taxon>
        <taxon>Bacteroidia</taxon>
        <taxon>Bacteroidales</taxon>
        <taxon>Porphyromonadaceae</taxon>
        <taxon>Porphyromonas</taxon>
    </lineage>
</organism>
<feature type="domain" description="RNA polymerase sigma-70 region 4" evidence="8">
    <location>
        <begin position="222"/>
        <end position="275"/>
    </location>
</feature>
<protein>
    <submittedName>
        <fullName evidence="9">RNA polymerase sigma factor RpoD family protein</fullName>
    </submittedName>
</protein>
<dbReference type="Pfam" id="PF00140">
    <property type="entry name" value="Sigma70_r1_2"/>
    <property type="match status" value="1"/>
</dbReference>
<dbReference type="InterPro" id="IPR007630">
    <property type="entry name" value="RNA_pol_sigma70_r4"/>
</dbReference>
<sequence length="287" mass="32883">MRQLKISKSITNRESASLDRYLQEIGREELITIEEEVELAQAIKRGDRRALDKMTRANLRFVVSVAKQYQNQGLSLPDLINEGNLGLIKAAEKFDETRGFKFISYAVWWIRQSILQALAEQARIVRLPLNQVGTLNKITKALSKFEQENERRPSPEELAKELNIPEDKITDTLKVSGRHISVDAPFVEGEDNSLLDVLVNEDAPNADRTLMNESLSREIDHVLSKLSEREGEIVKLFFGIGGHQEMTLEEIGLKFNLTRERVRQIKEKAIRRLRQEGFSDPLKNYLG</sequence>
<dbReference type="SUPFAM" id="SSF88659">
    <property type="entry name" value="Sigma3 and sigma4 domains of RNA polymerase sigma factors"/>
    <property type="match status" value="2"/>
</dbReference>
<accession>L1NAJ7</accession>
<dbReference type="PRINTS" id="PR00046">
    <property type="entry name" value="SIGMA70FCT"/>
</dbReference>
<dbReference type="CDD" id="cd06171">
    <property type="entry name" value="Sigma70_r4"/>
    <property type="match status" value="1"/>
</dbReference>
<keyword evidence="2" id="KW-0731">Sigma factor</keyword>
<dbReference type="GO" id="GO:0003677">
    <property type="term" value="F:DNA binding"/>
    <property type="evidence" value="ECO:0007669"/>
    <property type="project" value="UniProtKB-KW"/>
</dbReference>
<dbReference type="STRING" id="1127696.HMPREF9134_01619"/>
<evidence type="ECO:0000259" key="7">
    <source>
        <dbReference type="Pfam" id="PF04542"/>
    </source>
</evidence>
<dbReference type="InterPro" id="IPR007624">
    <property type="entry name" value="RNA_pol_sigma70_r3"/>
</dbReference>
<dbReference type="HOGENOM" id="CLU_014793_3_5_10"/>
<dbReference type="EMBL" id="AMEQ01000040">
    <property type="protein sequence ID" value="EKY00285.1"/>
    <property type="molecule type" value="Genomic_DNA"/>
</dbReference>
<dbReference type="Gene3D" id="1.10.601.10">
    <property type="entry name" value="RNA Polymerase Primary Sigma Factor"/>
    <property type="match status" value="1"/>
</dbReference>
<dbReference type="InterPro" id="IPR007627">
    <property type="entry name" value="RNA_pol_sigma70_r2"/>
</dbReference>
<gene>
    <name evidence="9" type="ORF">HMPREF9134_01619</name>
</gene>
<dbReference type="GO" id="GO:0016987">
    <property type="term" value="F:sigma factor activity"/>
    <property type="evidence" value="ECO:0007669"/>
    <property type="project" value="UniProtKB-KW"/>
</dbReference>
<keyword evidence="1" id="KW-0805">Transcription regulation</keyword>
<dbReference type="InterPro" id="IPR013325">
    <property type="entry name" value="RNA_pol_sigma_r2"/>
</dbReference>
<evidence type="ECO:0000256" key="3">
    <source>
        <dbReference type="ARBA" id="ARBA00023125"/>
    </source>
</evidence>
<dbReference type="InterPro" id="IPR036388">
    <property type="entry name" value="WH-like_DNA-bd_sf"/>
</dbReference>
<dbReference type="Pfam" id="PF04542">
    <property type="entry name" value="Sigma70_r2"/>
    <property type="match status" value="1"/>
</dbReference>
<dbReference type="SUPFAM" id="SSF88946">
    <property type="entry name" value="Sigma2 domain of RNA polymerase sigma factors"/>
    <property type="match status" value="1"/>
</dbReference>
<evidence type="ECO:0000313" key="9">
    <source>
        <dbReference type="EMBL" id="EKY00285.1"/>
    </source>
</evidence>
<dbReference type="Pfam" id="PF04545">
    <property type="entry name" value="Sigma70_r4"/>
    <property type="match status" value="1"/>
</dbReference>
<dbReference type="InterPro" id="IPR000943">
    <property type="entry name" value="RNA_pol_sigma70"/>
</dbReference>
<evidence type="ECO:0000259" key="5">
    <source>
        <dbReference type="Pfam" id="PF00140"/>
    </source>
</evidence>
<feature type="domain" description="RNA polymerase sigma-70 region 3" evidence="6">
    <location>
        <begin position="134"/>
        <end position="206"/>
    </location>
</feature>
<dbReference type="NCBIfam" id="TIGR02937">
    <property type="entry name" value="sigma70-ECF"/>
    <property type="match status" value="1"/>
</dbReference>
<evidence type="ECO:0000256" key="2">
    <source>
        <dbReference type="ARBA" id="ARBA00023082"/>
    </source>
</evidence>
<name>L1NAJ7_9PORP</name>